<evidence type="ECO:0000259" key="10">
    <source>
        <dbReference type="Pfam" id="PF04560"/>
    </source>
</evidence>
<feature type="domain" description="RNA polymerase Rpb2" evidence="11">
    <location>
        <begin position="295"/>
        <end position="414"/>
    </location>
</feature>
<accession>A0A930HMK7</accession>
<reference evidence="15" key="1">
    <citation type="submission" date="2020-04" db="EMBL/GenBank/DDBJ databases">
        <title>Deep metagenomics examines the oral microbiome during advanced dental caries in children, revealing novel taxa and co-occurrences with host molecules.</title>
        <authorList>
            <person name="Baker J.L."/>
            <person name="Morton J.T."/>
            <person name="Dinis M."/>
            <person name="Alvarez R."/>
            <person name="Tran N.C."/>
            <person name="Knight R."/>
            <person name="Edlund A."/>
        </authorList>
    </citation>
    <scope>NUCLEOTIDE SEQUENCE</scope>
    <source>
        <strain evidence="15">JCVI_44_bin.5</strain>
    </source>
</reference>
<dbReference type="InterPro" id="IPR010243">
    <property type="entry name" value="RNA_pol_bsu_bac"/>
</dbReference>
<evidence type="ECO:0000259" key="13">
    <source>
        <dbReference type="Pfam" id="PF04565"/>
    </source>
</evidence>
<dbReference type="Gene3D" id="3.90.1110.10">
    <property type="entry name" value="RNA polymerase Rpb2, domain 2"/>
    <property type="match status" value="2"/>
</dbReference>
<dbReference type="NCBIfam" id="NF001616">
    <property type="entry name" value="PRK00405.1"/>
    <property type="match status" value="1"/>
</dbReference>
<feature type="domain" description="RNA polymerase Rpb2" evidence="11">
    <location>
        <begin position="148"/>
        <end position="218"/>
    </location>
</feature>
<comment type="catalytic activity">
    <reaction evidence="5 6 8">
        <text>RNA(n) + a ribonucleoside 5'-triphosphate = RNA(n+1) + diphosphate</text>
        <dbReference type="Rhea" id="RHEA:21248"/>
        <dbReference type="Rhea" id="RHEA-COMP:14527"/>
        <dbReference type="Rhea" id="RHEA-COMP:17342"/>
        <dbReference type="ChEBI" id="CHEBI:33019"/>
        <dbReference type="ChEBI" id="CHEBI:61557"/>
        <dbReference type="ChEBI" id="CHEBI:140395"/>
        <dbReference type="EC" id="2.7.7.6"/>
    </reaction>
</comment>
<dbReference type="Gene3D" id="2.40.50.100">
    <property type="match status" value="1"/>
</dbReference>
<evidence type="ECO:0000256" key="3">
    <source>
        <dbReference type="ARBA" id="ARBA00022695"/>
    </source>
</evidence>
<feature type="domain" description="DNA-directed RNA polymerase beta subunit external 1" evidence="14">
    <location>
        <begin position="551"/>
        <end position="619"/>
    </location>
</feature>
<dbReference type="InterPro" id="IPR015712">
    <property type="entry name" value="DNA-dir_RNA_pol_su2"/>
</dbReference>
<feature type="domain" description="RNA polymerase beta subunit protrusion" evidence="12">
    <location>
        <begin position="25"/>
        <end position="460"/>
    </location>
</feature>
<evidence type="ECO:0000259" key="9">
    <source>
        <dbReference type="Pfam" id="PF00562"/>
    </source>
</evidence>
<dbReference type="HAMAP" id="MF_01321">
    <property type="entry name" value="RNApol_bact_RpoB"/>
    <property type="match status" value="1"/>
</dbReference>
<dbReference type="Pfam" id="PF10385">
    <property type="entry name" value="RNA_pol_Rpb2_45"/>
    <property type="match status" value="1"/>
</dbReference>
<dbReference type="CDD" id="cd00653">
    <property type="entry name" value="RNA_pol_B_RPB2"/>
    <property type="match status" value="1"/>
</dbReference>
<dbReference type="Gene3D" id="2.30.150.10">
    <property type="entry name" value="DNA-directed RNA polymerase, beta subunit, external 1 domain"/>
    <property type="match status" value="1"/>
</dbReference>
<dbReference type="EC" id="2.7.7.6" evidence="6 8"/>
<name>A0A930HMK7_9BACT</name>
<comment type="subunit">
    <text evidence="6 8">The RNAP catalytic core consists of 2 alpha, 1 beta, 1 beta' and 1 omega subunit. When a sigma factor is associated with the core the holoenzyme is formed, which can initiate transcription.</text>
</comment>
<evidence type="ECO:0000256" key="6">
    <source>
        <dbReference type="HAMAP-Rule" id="MF_01321"/>
    </source>
</evidence>
<evidence type="ECO:0000259" key="12">
    <source>
        <dbReference type="Pfam" id="PF04563"/>
    </source>
</evidence>
<dbReference type="GO" id="GO:0032549">
    <property type="term" value="F:ribonucleoside binding"/>
    <property type="evidence" value="ECO:0007669"/>
    <property type="project" value="InterPro"/>
</dbReference>
<keyword evidence="2 6" id="KW-0808">Transferase</keyword>
<dbReference type="Pfam" id="PF04565">
    <property type="entry name" value="RNA_pol_Rpb2_3"/>
    <property type="match status" value="1"/>
</dbReference>
<dbReference type="Gene3D" id="3.90.1800.10">
    <property type="entry name" value="RNA polymerase alpha subunit dimerisation domain"/>
    <property type="match status" value="1"/>
</dbReference>
<dbReference type="AlphaFoldDB" id="A0A930HMK7"/>
<keyword evidence="4 6" id="KW-0804">Transcription</keyword>
<dbReference type="GO" id="GO:0003677">
    <property type="term" value="F:DNA binding"/>
    <property type="evidence" value="ECO:0007669"/>
    <property type="project" value="UniProtKB-UniRule"/>
</dbReference>
<dbReference type="PROSITE" id="PS01166">
    <property type="entry name" value="RNA_POL_BETA"/>
    <property type="match status" value="1"/>
</dbReference>
<dbReference type="InterPro" id="IPR007644">
    <property type="entry name" value="RNA_pol_bsu_protrusion"/>
</dbReference>
<feature type="domain" description="RNA polymerase Rpb2" evidence="13">
    <location>
        <begin position="473"/>
        <end position="541"/>
    </location>
</feature>
<proteinExistence type="inferred from homology"/>
<evidence type="ECO:0000259" key="11">
    <source>
        <dbReference type="Pfam" id="PF04561"/>
    </source>
</evidence>
<protein>
    <recommendedName>
        <fullName evidence="6 8">DNA-directed RNA polymerase subunit beta</fullName>
        <shortName evidence="6">RNAP subunit beta</shortName>
        <ecNumber evidence="6 8">2.7.7.6</ecNumber>
    </recommendedName>
    <alternativeName>
        <fullName evidence="6">RNA polymerase subunit beta</fullName>
    </alternativeName>
    <alternativeName>
        <fullName evidence="6">Transcriptase subunit beta</fullName>
    </alternativeName>
</protein>
<dbReference type="InterPro" id="IPR007642">
    <property type="entry name" value="RNA_pol_Rpb2_2"/>
</dbReference>
<evidence type="ECO:0000256" key="1">
    <source>
        <dbReference type="ARBA" id="ARBA00022478"/>
    </source>
</evidence>
<keyword evidence="1 6" id="KW-0240">DNA-directed RNA polymerase</keyword>
<dbReference type="EMBL" id="JABZSJ010000028">
    <property type="protein sequence ID" value="MBF1384438.1"/>
    <property type="molecule type" value="Genomic_DNA"/>
</dbReference>
<evidence type="ECO:0000256" key="4">
    <source>
        <dbReference type="ARBA" id="ARBA00023163"/>
    </source>
</evidence>
<dbReference type="Gene3D" id="2.40.270.10">
    <property type="entry name" value="DNA-directed RNA polymerase, subunit 2, domain 6"/>
    <property type="match status" value="3"/>
</dbReference>
<comment type="similarity">
    <text evidence="6 7">Belongs to the RNA polymerase beta chain family.</text>
</comment>
<gene>
    <name evidence="6 15" type="primary">rpoB</name>
    <name evidence="15" type="ORF">HXN26_06265</name>
</gene>
<dbReference type="InterPro" id="IPR007120">
    <property type="entry name" value="DNA-dir_RNAP_su2_dom"/>
</dbReference>
<evidence type="ECO:0000256" key="5">
    <source>
        <dbReference type="ARBA" id="ARBA00048552"/>
    </source>
</evidence>
<evidence type="ECO:0000256" key="7">
    <source>
        <dbReference type="RuleBase" id="RU000434"/>
    </source>
</evidence>
<dbReference type="PANTHER" id="PTHR20856">
    <property type="entry name" value="DNA-DIRECTED RNA POLYMERASE I SUBUNIT 2"/>
    <property type="match status" value="1"/>
</dbReference>
<dbReference type="GO" id="GO:0006351">
    <property type="term" value="P:DNA-templated transcription"/>
    <property type="evidence" value="ECO:0007669"/>
    <property type="project" value="UniProtKB-UniRule"/>
</dbReference>
<dbReference type="GO" id="GO:0003899">
    <property type="term" value="F:DNA-directed RNA polymerase activity"/>
    <property type="evidence" value="ECO:0007669"/>
    <property type="project" value="UniProtKB-UniRule"/>
</dbReference>
<keyword evidence="3 6" id="KW-0548">Nucleotidyltransferase</keyword>
<feature type="domain" description="DNA-directed RNA polymerase subunit 2 hybrid-binding" evidence="9">
    <location>
        <begin position="681"/>
        <end position="1193"/>
    </location>
</feature>
<dbReference type="SUPFAM" id="SSF64484">
    <property type="entry name" value="beta and beta-prime subunits of DNA dependent RNA-polymerase"/>
    <property type="match status" value="1"/>
</dbReference>
<dbReference type="InterPro" id="IPR042107">
    <property type="entry name" value="DNA-dir_RNA_pol_bsu_ext_1_sf"/>
</dbReference>
<dbReference type="Pfam" id="PF00562">
    <property type="entry name" value="RNA_pol_Rpb2_6"/>
    <property type="match status" value="1"/>
</dbReference>
<feature type="domain" description="RNA polymerase Rpb2" evidence="10">
    <location>
        <begin position="1195"/>
        <end position="1268"/>
    </location>
</feature>
<comment type="caution">
    <text evidence="15">The sequence shown here is derived from an EMBL/GenBank/DDBJ whole genome shotgun (WGS) entry which is preliminary data.</text>
</comment>
<dbReference type="RefSeq" id="WP_273159666.1">
    <property type="nucleotide sequence ID" value="NZ_JABZSJ010000028.1"/>
</dbReference>
<dbReference type="InterPro" id="IPR007645">
    <property type="entry name" value="RNA_pol_Rpb2_3"/>
</dbReference>
<dbReference type="NCBIfam" id="TIGR02013">
    <property type="entry name" value="rpoB"/>
    <property type="match status" value="1"/>
</dbReference>
<dbReference type="Gene3D" id="2.40.50.150">
    <property type="match status" value="1"/>
</dbReference>
<sequence>MATKNKPRVNFASVKSPYPYPDFLDLQLKSFRDFLQLDTPPEERKSDGLYKVFVENFPITDTRNNFVLEFLDYYIDPPRYSISECLERGLTYSVPLKAKMKLYCTDPDHEDFGTFIQDVFLGTIPYMTSNGTFVINGAERVVVSQLHRSPGVFFGQGVHANGTILYSARIIPFKGSWIEFATDINNVMYAYIDRKKKLPVTTMLRAIGFESDKDILQIFNLCEEIKVNKKNMKAALGRKLAGNVMKSWNEDFVDEDTGEVVSIERNEVVVERETEITDDNLDIILESGVSSVLLHKDEDIANKYSIIFNTLAKDPSHSEIEAVNYIYRQLRNADAADDASAREVFQNLFFSDKRYDLGEVGRYRINRKLGLETDMDVRVLTKDDIIEIIKYLINLVNSNATVDDIDHLSNRRVRTVGEQLANQFSIGLARMSRTIRERMNVRDNEVFQPTDLINAKTISSVINSFFGTNPLSQFMDQTNPLAEVTHKRRLSALGPGGLSRERAGFEVRDVHYTHYGRLCPIESPEGPNIGLISSLCLYAKINDLGFIVTPYRKVTDSRVDLDNEHVVYMTAEEEEDLPVGQGNAPLNSDGTFIRDYVKCRQDADYPVVEPSQVTLMDVAPQQIASVSAGLIPFLEHDDGHRALMGCNMMRQAVPLLHNDAPIVGTGLEKQVCDDSRTMVTAEGDGVIEYVDATTIRILYDRTDDEEFVSFEPALKEYHISKFRRTNQNMVVDLRPICNKGQRVKKGDILTEGYATENGELALGRNLLVAYMPWKGYNYEDAVVISERMVREDVLTSVHVDEYSLEVRETKRGVEEFTADIPNVSEEATKDLDENGIIRIGARVEPGDIMIGKISPKGESDPSPEEKLLRAIFGDKAGDVKDSSLKANPSLSGVVIDKKLFARAIKTRESKRHDKATLIRLDEEQEAKINDLKDLLVDKLLELTEDKVSQGIKDYSNAEIITKGTKFTMAALKNLDYEGIQSNGWTDDEHTNLMIQKLIMNYIRKYKQMDAELKRKKFAITIGDELPSGVLQMAKVYIAKKRKIQVGDKLAGRHGNKGIVSKVVRAEDMPFLEDGRPVDLVLNPMGVPSRMNLGQIFEAILGAAGQKLGVKFATPIFDGAKLDDLNEWTDKAGLPPMCSTYIYDGETGERFDQPATVGITYFLKLGHMVEDKMHARSIGPYSLITQQPLGGKAQFGGQRFGEMEVWAIEAFGASHVLQEILTIKSDDVVGRSKAYESIVKGEPMPTPGIPESLNVLLHELRGLGLSIKLD</sequence>
<dbReference type="InterPro" id="IPR007121">
    <property type="entry name" value="RNA_pol_bsu_CS"/>
</dbReference>
<evidence type="ECO:0000259" key="14">
    <source>
        <dbReference type="Pfam" id="PF10385"/>
    </source>
</evidence>
<evidence type="ECO:0000256" key="2">
    <source>
        <dbReference type="ARBA" id="ARBA00022679"/>
    </source>
</evidence>
<dbReference type="Pfam" id="PF04560">
    <property type="entry name" value="RNA_pol_Rpb2_7"/>
    <property type="match status" value="1"/>
</dbReference>
<dbReference type="InterPro" id="IPR014724">
    <property type="entry name" value="RNA_pol_RPB2_OB-fold"/>
</dbReference>
<dbReference type="Gene3D" id="3.90.1100.10">
    <property type="match status" value="2"/>
</dbReference>
<evidence type="ECO:0000313" key="15">
    <source>
        <dbReference type="EMBL" id="MBF1384438.1"/>
    </source>
</evidence>
<organism evidence="15 16">
    <name type="scientific">Prevotella aurantiaca</name>
    <dbReference type="NCBI Taxonomy" id="596085"/>
    <lineage>
        <taxon>Bacteria</taxon>
        <taxon>Pseudomonadati</taxon>
        <taxon>Bacteroidota</taxon>
        <taxon>Bacteroidia</taxon>
        <taxon>Bacteroidales</taxon>
        <taxon>Prevotellaceae</taxon>
        <taxon>Prevotella</taxon>
    </lineage>
</organism>
<dbReference type="InterPro" id="IPR007641">
    <property type="entry name" value="RNA_pol_Rpb2_7"/>
</dbReference>
<comment type="function">
    <text evidence="6 8">DNA-dependent RNA polymerase catalyzes the transcription of DNA into RNA using the four ribonucleoside triphosphates as substrates.</text>
</comment>
<dbReference type="Pfam" id="PF04563">
    <property type="entry name" value="RNA_pol_Rpb2_1"/>
    <property type="match status" value="1"/>
</dbReference>
<dbReference type="InterPro" id="IPR037033">
    <property type="entry name" value="DNA-dir_RNAP_su2_hyb_sf"/>
</dbReference>
<evidence type="ECO:0000313" key="16">
    <source>
        <dbReference type="Proteomes" id="UP000771736"/>
    </source>
</evidence>
<evidence type="ECO:0000256" key="8">
    <source>
        <dbReference type="RuleBase" id="RU363031"/>
    </source>
</evidence>
<dbReference type="Proteomes" id="UP000771736">
    <property type="component" value="Unassembled WGS sequence"/>
</dbReference>
<dbReference type="Pfam" id="PF04561">
    <property type="entry name" value="RNA_pol_Rpb2_2"/>
    <property type="match status" value="2"/>
</dbReference>
<dbReference type="GO" id="GO:0000428">
    <property type="term" value="C:DNA-directed RNA polymerase complex"/>
    <property type="evidence" value="ECO:0007669"/>
    <property type="project" value="UniProtKB-KW"/>
</dbReference>
<dbReference type="InterPro" id="IPR037034">
    <property type="entry name" value="RNA_pol_Rpb2_2_sf"/>
</dbReference>
<dbReference type="InterPro" id="IPR019462">
    <property type="entry name" value="DNA-dir_RNA_pol_bsu_external_1"/>
</dbReference>